<feature type="non-terminal residue" evidence="8">
    <location>
        <position position="341"/>
    </location>
</feature>
<dbReference type="GO" id="GO:0004222">
    <property type="term" value="F:metalloendopeptidase activity"/>
    <property type="evidence" value="ECO:0007669"/>
    <property type="project" value="InterPro"/>
</dbReference>
<dbReference type="EMBL" id="KQ087011">
    <property type="protein sequence ID" value="KLO03801.1"/>
    <property type="molecule type" value="Genomic_DNA"/>
</dbReference>
<keyword evidence="2 6" id="KW-0812">Transmembrane</keyword>
<evidence type="ECO:0000256" key="5">
    <source>
        <dbReference type="ARBA" id="ARBA00032658"/>
    </source>
</evidence>
<dbReference type="GO" id="GO:0005737">
    <property type="term" value="C:cytoplasm"/>
    <property type="evidence" value="ECO:0007669"/>
    <property type="project" value="TreeGrafter"/>
</dbReference>
<keyword evidence="3 6" id="KW-1133">Transmembrane helix</keyword>
<gene>
    <name evidence="8" type="ORF">SCHPADRAFT_897533</name>
</gene>
<evidence type="ECO:0000256" key="6">
    <source>
        <dbReference type="SAM" id="Phobius"/>
    </source>
</evidence>
<comment type="subcellular location">
    <subcellularLocation>
        <location evidence="1">Endomembrane system</location>
        <topology evidence="1">Multi-pass membrane protein</topology>
    </subcellularLocation>
</comment>
<evidence type="ECO:0000256" key="2">
    <source>
        <dbReference type="ARBA" id="ARBA00022692"/>
    </source>
</evidence>
<proteinExistence type="predicted"/>
<feature type="transmembrane region" description="Helical" evidence="6">
    <location>
        <begin position="6"/>
        <end position="23"/>
    </location>
</feature>
<evidence type="ECO:0000256" key="4">
    <source>
        <dbReference type="ARBA" id="ARBA00023136"/>
    </source>
</evidence>
<dbReference type="GO" id="GO:0016020">
    <property type="term" value="C:membrane"/>
    <property type="evidence" value="ECO:0007669"/>
    <property type="project" value="InterPro"/>
</dbReference>
<organism evidence="8 9">
    <name type="scientific">Schizopora paradoxa</name>
    <dbReference type="NCBI Taxonomy" id="27342"/>
    <lineage>
        <taxon>Eukaryota</taxon>
        <taxon>Fungi</taxon>
        <taxon>Dikarya</taxon>
        <taxon>Basidiomycota</taxon>
        <taxon>Agaricomycotina</taxon>
        <taxon>Agaricomycetes</taxon>
        <taxon>Hymenochaetales</taxon>
        <taxon>Schizoporaceae</taxon>
        <taxon>Schizopora</taxon>
    </lineage>
</organism>
<feature type="domain" description="Peptidase M50" evidence="7">
    <location>
        <begin position="84"/>
        <end position="186"/>
    </location>
</feature>
<dbReference type="PANTHER" id="PTHR13325">
    <property type="entry name" value="PROTEASE M50 MEMBRANE-BOUND TRANSCRIPTION FACTOR SITE 2 PROTEASE"/>
    <property type="match status" value="1"/>
</dbReference>
<accession>A0A0H2RFT7</accession>
<dbReference type="AlphaFoldDB" id="A0A0H2RFT7"/>
<dbReference type="InterPro" id="IPR008915">
    <property type="entry name" value="Peptidase_M50"/>
</dbReference>
<dbReference type="OrthoDB" id="7694678at2759"/>
<name>A0A0H2RFT7_9AGAM</name>
<evidence type="ECO:0000313" key="9">
    <source>
        <dbReference type="Proteomes" id="UP000053477"/>
    </source>
</evidence>
<dbReference type="GO" id="GO:0031293">
    <property type="term" value="P:membrane protein intracellular domain proteolysis"/>
    <property type="evidence" value="ECO:0007669"/>
    <property type="project" value="TreeGrafter"/>
</dbReference>
<dbReference type="GO" id="GO:0012505">
    <property type="term" value="C:endomembrane system"/>
    <property type="evidence" value="ECO:0007669"/>
    <property type="project" value="UniProtKB-SubCell"/>
</dbReference>
<evidence type="ECO:0000313" key="8">
    <source>
        <dbReference type="EMBL" id="KLO03801.1"/>
    </source>
</evidence>
<dbReference type="PRINTS" id="PR01000">
    <property type="entry name" value="SREBPS2PTASE"/>
</dbReference>
<dbReference type="Pfam" id="PF02163">
    <property type="entry name" value="Peptidase_M50"/>
    <property type="match status" value="1"/>
</dbReference>
<reference evidence="8 9" key="1">
    <citation type="submission" date="2015-04" db="EMBL/GenBank/DDBJ databases">
        <title>Complete genome sequence of Schizopora paradoxa KUC8140, a cosmopolitan wood degrader in East Asia.</title>
        <authorList>
            <consortium name="DOE Joint Genome Institute"/>
            <person name="Min B."/>
            <person name="Park H."/>
            <person name="Jang Y."/>
            <person name="Kim J.-J."/>
            <person name="Kim K.H."/>
            <person name="Pangilinan J."/>
            <person name="Lipzen A."/>
            <person name="Riley R."/>
            <person name="Grigoriev I.V."/>
            <person name="Spatafora J.W."/>
            <person name="Choi I.-G."/>
        </authorList>
    </citation>
    <scope>NUCLEOTIDE SEQUENCE [LARGE SCALE GENOMIC DNA]</scope>
    <source>
        <strain evidence="8 9">KUC8140</strain>
    </source>
</reference>
<sequence>MFYNFGVFFGVVGFFAGIFVLCISSRDLISKLVDSPLDVSNAQIVKRGLDLEGIPESAVPSNFTVKPIIPGVTVPWSHLPVLLSALFFAQCIHEAGHAISAGLENLPLHSVGFSLTLALPSAFVALSPSLNELKHVARLRIIAAGAWHNLVLCAAIYLSSYLSSNTLWTHLGWSDISGVGRVVLDVEADSPLRAHLEPGSLIYALDDTSLSDPDTSGRDVWGEFLLAEERIEHSLRKGFCVRGEWYQRGSLLENGHCLDPVPILSPNEDDAEVFRCEKSHDCDSNSSGEVREPMQCVAPGAETHLTRISVGPPLWQTKNGATTHTAEIVLWSGPRSEIWDE</sequence>
<dbReference type="STRING" id="27342.A0A0H2RFT7"/>
<dbReference type="InterPro" id="IPR001193">
    <property type="entry name" value="MBTPS2"/>
</dbReference>
<dbReference type="GO" id="GO:1905897">
    <property type="term" value="P:regulation of response to endoplasmic reticulum stress"/>
    <property type="evidence" value="ECO:0007669"/>
    <property type="project" value="TreeGrafter"/>
</dbReference>
<evidence type="ECO:0000256" key="1">
    <source>
        <dbReference type="ARBA" id="ARBA00004127"/>
    </source>
</evidence>
<protein>
    <recommendedName>
        <fullName evidence="5">Endopeptidase S2P</fullName>
    </recommendedName>
</protein>
<evidence type="ECO:0000256" key="3">
    <source>
        <dbReference type="ARBA" id="ARBA00022989"/>
    </source>
</evidence>
<keyword evidence="9" id="KW-1185">Reference proteome</keyword>
<dbReference type="InParanoid" id="A0A0H2RFT7"/>
<keyword evidence="4 6" id="KW-0472">Membrane</keyword>
<evidence type="ECO:0000259" key="7">
    <source>
        <dbReference type="Pfam" id="PF02163"/>
    </source>
</evidence>
<dbReference type="PANTHER" id="PTHR13325:SF3">
    <property type="entry name" value="MEMBRANE-BOUND TRANSCRIPTION FACTOR SITE-2 PROTEASE"/>
    <property type="match status" value="1"/>
</dbReference>
<dbReference type="Proteomes" id="UP000053477">
    <property type="component" value="Unassembled WGS sequence"/>
</dbReference>